<evidence type="ECO:0000313" key="12">
    <source>
        <dbReference type="Proteomes" id="UP001140949"/>
    </source>
</evidence>
<dbReference type="GO" id="GO:0006511">
    <property type="term" value="P:ubiquitin-dependent protein catabolic process"/>
    <property type="evidence" value="ECO:0007669"/>
    <property type="project" value="UniProtKB-UniRule"/>
</dbReference>
<dbReference type="AlphaFoldDB" id="A0AAX6FBT6"/>
<dbReference type="FunFam" id="3.40.532.10:FF:000007">
    <property type="entry name" value="Ubiquitin carboxyl-terminal hydrolase"/>
    <property type="match status" value="1"/>
</dbReference>
<evidence type="ECO:0000259" key="10">
    <source>
        <dbReference type="PROSITE" id="PS52048"/>
    </source>
</evidence>
<accession>A0AAX6FBT6</accession>
<keyword evidence="4 7" id="KW-0833">Ubl conjugation pathway</keyword>
<feature type="site" description="Important for enzyme activity" evidence="7">
    <location>
        <position position="185"/>
    </location>
</feature>
<feature type="region of interest" description="Disordered" evidence="9">
    <location>
        <begin position="220"/>
        <end position="241"/>
    </location>
</feature>
<evidence type="ECO:0000256" key="1">
    <source>
        <dbReference type="ARBA" id="ARBA00000707"/>
    </source>
</evidence>
<keyword evidence="6 7" id="KW-0788">Thiol protease</keyword>
<feature type="site" description="Transition state stabilizer" evidence="7">
    <location>
        <position position="93"/>
    </location>
</feature>
<proteinExistence type="inferred from homology"/>
<dbReference type="GO" id="GO:0005737">
    <property type="term" value="C:cytoplasm"/>
    <property type="evidence" value="ECO:0007669"/>
    <property type="project" value="TreeGrafter"/>
</dbReference>
<comment type="similarity">
    <text evidence="2 7 8">Belongs to the peptidase C12 family.</text>
</comment>
<evidence type="ECO:0000313" key="11">
    <source>
        <dbReference type="EMBL" id="KAJ6813907.1"/>
    </source>
</evidence>
<dbReference type="EC" id="3.4.19.12" evidence="8"/>
<feature type="active site" description="Proton donor" evidence="7">
    <location>
        <position position="170"/>
    </location>
</feature>
<organism evidence="11 12">
    <name type="scientific">Iris pallida</name>
    <name type="common">Sweet iris</name>
    <dbReference type="NCBI Taxonomy" id="29817"/>
    <lineage>
        <taxon>Eukaryota</taxon>
        <taxon>Viridiplantae</taxon>
        <taxon>Streptophyta</taxon>
        <taxon>Embryophyta</taxon>
        <taxon>Tracheophyta</taxon>
        <taxon>Spermatophyta</taxon>
        <taxon>Magnoliopsida</taxon>
        <taxon>Liliopsida</taxon>
        <taxon>Asparagales</taxon>
        <taxon>Iridaceae</taxon>
        <taxon>Iridoideae</taxon>
        <taxon>Irideae</taxon>
        <taxon>Iris</taxon>
    </lineage>
</organism>
<keyword evidence="5 7" id="KW-0378">Hydrolase</keyword>
<sequence length="241" mass="26744">MAASSKRWVPLEANPDVMNQFIWGLGVPLHEAEFNDVYGLDEDLLQMVPQPVLAVLLLFPYSAQLEAERKAEEEQASGTSKQDHSKKVYYLKQTVANACGTIGLLHAIGNATSEIDLIEGSYLDRFFKSTVNMNPFERAAFLEEDREMEDAHSIAASAGDTEASSNVNEHYVCFTCIDGQLYQLDGRKNQPISHGPSSRNSLLQDAAEVIKAFIQNNPGSTSMLWHSPRKRNNPKSGEIIQ</sequence>
<protein>
    <recommendedName>
        <fullName evidence="8">Ubiquitin carboxyl-terminal hydrolase</fullName>
        <ecNumber evidence="8">3.4.19.12</ecNumber>
    </recommendedName>
</protein>
<dbReference type="PANTHER" id="PTHR10589:SF17">
    <property type="entry name" value="UBIQUITIN CARBOXYL-TERMINAL HYDROLASE"/>
    <property type="match status" value="1"/>
</dbReference>
<dbReference type="CDD" id="cd09616">
    <property type="entry name" value="Peptidase_C12_UCH_L1_L3"/>
    <property type="match status" value="1"/>
</dbReference>
<dbReference type="GO" id="GO:0004843">
    <property type="term" value="F:cysteine-type deubiquitinase activity"/>
    <property type="evidence" value="ECO:0007669"/>
    <property type="project" value="UniProtKB-UniRule"/>
</dbReference>
<comment type="caution">
    <text evidence="11">The sequence shown here is derived from an EMBL/GenBank/DDBJ whole genome shotgun (WGS) entry which is preliminary data.</text>
</comment>
<evidence type="ECO:0000256" key="8">
    <source>
        <dbReference type="RuleBase" id="RU361215"/>
    </source>
</evidence>
<comment type="catalytic activity">
    <reaction evidence="1 7 8">
        <text>Thiol-dependent hydrolysis of ester, thioester, amide, peptide and isopeptide bonds formed by the C-terminal Gly of ubiquitin (a 76-residue protein attached to proteins as an intracellular targeting signal).</text>
        <dbReference type="EC" id="3.4.19.12"/>
    </reaction>
</comment>
<dbReference type="Proteomes" id="UP001140949">
    <property type="component" value="Unassembled WGS sequence"/>
</dbReference>
<dbReference type="Pfam" id="PF01088">
    <property type="entry name" value="Peptidase_C12"/>
    <property type="match status" value="1"/>
</dbReference>
<dbReference type="SUPFAM" id="SSF54001">
    <property type="entry name" value="Cysteine proteinases"/>
    <property type="match status" value="1"/>
</dbReference>
<evidence type="ECO:0000256" key="6">
    <source>
        <dbReference type="ARBA" id="ARBA00022807"/>
    </source>
</evidence>
<dbReference type="GO" id="GO:0016579">
    <property type="term" value="P:protein deubiquitination"/>
    <property type="evidence" value="ECO:0007669"/>
    <property type="project" value="TreeGrafter"/>
</dbReference>
<name>A0AAX6FBT6_IRIPA</name>
<reference evidence="11" key="1">
    <citation type="journal article" date="2023" name="GigaByte">
        <title>Genome assembly of the bearded iris, Iris pallida Lam.</title>
        <authorList>
            <person name="Bruccoleri R.E."/>
            <person name="Oakeley E.J."/>
            <person name="Faust A.M.E."/>
            <person name="Altorfer M."/>
            <person name="Dessus-Babus S."/>
            <person name="Burckhardt D."/>
            <person name="Oertli M."/>
            <person name="Naumann U."/>
            <person name="Petersen F."/>
            <person name="Wong J."/>
        </authorList>
    </citation>
    <scope>NUCLEOTIDE SEQUENCE</scope>
    <source>
        <strain evidence="11">GSM-AAB239-AS_SAM_17_03QT</strain>
    </source>
</reference>
<evidence type="ECO:0000256" key="4">
    <source>
        <dbReference type="ARBA" id="ARBA00022786"/>
    </source>
</evidence>
<dbReference type="PROSITE" id="PS52048">
    <property type="entry name" value="UCH_DOMAIN"/>
    <property type="match status" value="1"/>
</dbReference>
<dbReference type="Gene3D" id="3.40.532.10">
    <property type="entry name" value="Peptidase C12, ubiquitin carboxyl-terminal hydrolase"/>
    <property type="match status" value="1"/>
</dbReference>
<dbReference type="PANTHER" id="PTHR10589">
    <property type="entry name" value="UBIQUITIN CARBOXYL-TERMINAL HYDROLASE"/>
    <property type="match status" value="1"/>
</dbReference>
<keyword evidence="3 7" id="KW-0645">Protease</keyword>
<feature type="domain" description="UCH catalytic" evidence="10">
    <location>
        <begin position="7"/>
        <end position="228"/>
    </location>
</feature>
<dbReference type="InterPro" id="IPR038765">
    <property type="entry name" value="Papain-like_cys_pep_sf"/>
</dbReference>
<dbReference type="EMBL" id="JANAVB010030103">
    <property type="protein sequence ID" value="KAJ6813907.1"/>
    <property type="molecule type" value="Genomic_DNA"/>
</dbReference>
<evidence type="ECO:0000256" key="2">
    <source>
        <dbReference type="ARBA" id="ARBA00009326"/>
    </source>
</evidence>
<dbReference type="InterPro" id="IPR036959">
    <property type="entry name" value="Peptidase_C12_UCH_sf"/>
</dbReference>
<reference evidence="11" key="2">
    <citation type="submission" date="2023-04" db="EMBL/GenBank/DDBJ databases">
        <authorList>
            <person name="Bruccoleri R.E."/>
            <person name="Oakeley E.J."/>
            <person name="Faust A.-M."/>
            <person name="Dessus-Babus S."/>
            <person name="Altorfer M."/>
            <person name="Burckhardt D."/>
            <person name="Oertli M."/>
            <person name="Naumann U."/>
            <person name="Petersen F."/>
            <person name="Wong J."/>
        </authorList>
    </citation>
    <scope>NUCLEOTIDE SEQUENCE</scope>
    <source>
        <strain evidence="11">GSM-AAB239-AS_SAM_17_03QT</strain>
        <tissue evidence="11">Leaf</tissue>
    </source>
</reference>
<evidence type="ECO:0000256" key="3">
    <source>
        <dbReference type="ARBA" id="ARBA00022670"/>
    </source>
</evidence>
<keyword evidence="12" id="KW-1185">Reference proteome</keyword>
<gene>
    <name evidence="11" type="ORF">M6B38_141490</name>
</gene>
<evidence type="ECO:0000256" key="9">
    <source>
        <dbReference type="SAM" id="MobiDB-lite"/>
    </source>
</evidence>
<evidence type="ECO:0000256" key="7">
    <source>
        <dbReference type="PROSITE-ProRule" id="PRU01393"/>
    </source>
</evidence>
<feature type="active site" description="Nucleophile" evidence="7">
    <location>
        <position position="99"/>
    </location>
</feature>
<dbReference type="PRINTS" id="PR00707">
    <property type="entry name" value="UBCTHYDRLASE"/>
</dbReference>
<dbReference type="InterPro" id="IPR001578">
    <property type="entry name" value="Peptidase_C12_UCH"/>
</dbReference>
<evidence type="ECO:0000256" key="5">
    <source>
        <dbReference type="ARBA" id="ARBA00022801"/>
    </source>
</evidence>